<dbReference type="OrthoDB" id="10537141at2759"/>
<keyword evidence="1" id="KW-1133">Transmembrane helix</keyword>
<protein>
    <submittedName>
        <fullName evidence="2">Uncharacterized protein</fullName>
    </submittedName>
</protein>
<dbReference type="Proteomes" id="UP000283210">
    <property type="component" value="Chromosome 18"/>
</dbReference>
<keyword evidence="1" id="KW-0812">Transmembrane</keyword>
<feature type="transmembrane region" description="Helical" evidence="1">
    <location>
        <begin position="12"/>
        <end position="33"/>
    </location>
</feature>
<evidence type="ECO:0000313" key="3">
    <source>
        <dbReference type="Proteomes" id="UP000283210"/>
    </source>
</evidence>
<reference evidence="2 3" key="2">
    <citation type="submission" date="2019-01" db="EMBL/GenBank/DDBJ databases">
        <title>A chromosome length genome reference of the Java medaka (oryzias javanicus).</title>
        <authorList>
            <person name="Herpin A."/>
            <person name="Takehana Y."/>
            <person name="Naruse K."/>
            <person name="Ansai S."/>
            <person name="Kawaguchi M."/>
        </authorList>
    </citation>
    <scope>NUCLEOTIDE SEQUENCE [LARGE SCALE GENOMIC DNA]</scope>
    <source>
        <strain evidence="2">RS831</strain>
        <tissue evidence="2">Whole body</tissue>
    </source>
</reference>
<reference evidence="2 3" key="1">
    <citation type="submission" date="2018-11" db="EMBL/GenBank/DDBJ databases">
        <authorList>
            <person name="Lopez-Roques C."/>
            <person name="Donnadieu C."/>
            <person name="Bouchez O."/>
            <person name="Klopp C."/>
            <person name="Cabau C."/>
            <person name="Zahm M."/>
        </authorList>
    </citation>
    <scope>NUCLEOTIDE SEQUENCE [LARGE SCALE GENOMIC DNA]</scope>
    <source>
        <strain evidence="2">RS831</strain>
        <tissue evidence="2">Whole body</tissue>
    </source>
</reference>
<dbReference type="EMBL" id="CM012454">
    <property type="protein sequence ID" value="RVE60674.1"/>
    <property type="molecule type" value="Genomic_DNA"/>
</dbReference>
<evidence type="ECO:0000313" key="2">
    <source>
        <dbReference type="EMBL" id="RVE60674.1"/>
    </source>
</evidence>
<keyword evidence="3" id="KW-1185">Reference proteome</keyword>
<evidence type="ECO:0000256" key="1">
    <source>
        <dbReference type="SAM" id="Phobius"/>
    </source>
</evidence>
<proteinExistence type="predicted"/>
<sequence length="220" mass="26072">MPEAATERRRRTCGCPGQKCLLFLSLLMTWFYIRCVFNEKRLETLSETVKNAIKNAKTYALMLAENTGKEEVEKQLNINHDLSSLLDDAASITNENQLEMFQFYLQKLADIIKTVKLTEQQNILMSAKTLHVQIMAKQETIKKEGIKRWPINLDVLFYNLFHTIEEFKMYFDLEVWSYTVEAEDIERKLENYYISEFKHKIPEDPDFYASEYQDELHDEL</sequence>
<dbReference type="AlphaFoldDB" id="A0A437CEE9"/>
<keyword evidence="1" id="KW-0472">Membrane</keyword>
<gene>
    <name evidence="2" type="ORF">OJAV_G00183280</name>
</gene>
<accession>A0A437CEE9</accession>
<organism evidence="2 3">
    <name type="scientific">Oryzias javanicus</name>
    <name type="common">Javanese ricefish</name>
    <name type="synonym">Aplocheilus javanicus</name>
    <dbReference type="NCBI Taxonomy" id="123683"/>
    <lineage>
        <taxon>Eukaryota</taxon>
        <taxon>Metazoa</taxon>
        <taxon>Chordata</taxon>
        <taxon>Craniata</taxon>
        <taxon>Vertebrata</taxon>
        <taxon>Euteleostomi</taxon>
        <taxon>Actinopterygii</taxon>
        <taxon>Neopterygii</taxon>
        <taxon>Teleostei</taxon>
        <taxon>Neoteleostei</taxon>
        <taxon>Acanthomorphata</taxon>
        <taxon>Ovalentaria</taxon>
        <taxon>Atherinomorphae</taxon>
        <taxon>Beloniformes</taxon>
        <taxon>Adrianichthyidae</taxon>
        <taxon>Oryziinae</taxon>
        <taxon>Oryzias</taxon>
    </lineage>
</organism>
<name>A0A437CEE9_ORYJA</name>